<evidence type="ECO:0000313" key="1">
    <source>
        <dbReference type="EMBL" id="AUD01457.1"/>
    </source>
</evidence>
<gene>
    <name evidence="1" type="ORF">CWM47_06305</name>
</gene>
<reference evidence="1 2" key="1">
    <citation type="submission" date="2017-11" db="EMBL/GenBank/DDBJ databases">
        <title>Taxonomic description and genome sequences of Spirosoma HA7 sp. nov., isolated from pollen microhabitat of Corylus avellana.</title>
        <authorList>
            <person name="Ambika Manirajan B."/>
            <person name="Suarez C."/>
            <person name="Ratering S."/>
            <person name="Geissler-Plaum R."/>
            <person name="Cardinale M."/>
            <person name="Sylvia S."/>
        </authorList>
    </citation>
    <scope>NUCLEOTIDE SEQUENCE [LARGE SCALE GENOMIC DNA]</scope>
    <source>
        <strain evidence="1 2">HA7</strain>
    </source>
</reference>
<dbReference type="AlphaFoldDB" id="A0A2K8YUZ6"/>
<dbReference type="EMBL" id="CP025096">
    <property type="protein sequence ID" value="AUD01457.1"/>
    <property type="molecule type" value="Genomic_DNA"/>
</dbReference>
<name>A0A2K8YUZ6_9BACT</name>
<protein>
    <submittedName>
        <fullName evidence="1">Uncharacterized protein</fullName>
    </submittedName>
</protein>
<organism evidence="1 2">
    <name type="scientific">Spirosoma pollinicola</name>
    <dbReference type="NCBI Taxonomy" id="2057025"/>
    <lineage>
        <taxon>Bacteria</taxon>
        <taxon>Pseudomonadati</taxon>
        <taxon>Bacteroidota</taxon>
        <taxon>Cytophagia</taxon>
        <taxon>Cytophagales</taxon>
        <taxon>Cytophagaceae</taxon>
        <taxon>Spirosoma</taxon>
    </lineage>
</organism>
<accession>A0A2K8YUZ6</accession>
<evidence type="ECO:0000313" key="2">
    <source>
        <dbReference type="Proteomes" id="UP000232883"/>
    </source>
</evidence>
<dbReference type="KEGG" id="spir:CWM47_06305"/>
<keyword evidence="2" id="KW-1185">Reference proteome</keyword>
<proteinExistence type="predicted"/>
<sequence>MLIKQLRAANRISYARAFDDLDSAILRSWKEDRLATAISYTMLGEWETFLLRHGCRMNSVFVYTYATGKSRQNPV</sequence>
<dbReference type="Proteomes" id="UP000232883">
    <property type="component" value="Chromosome"/>
</dbReference>